<dbReference type="EMBL" id="JACHMV010000001">
    <property type="protein sequence ID" value="MBB4773432.1"/>
    <property type="molecule type" value="Genomic_DNA"/>
</dbReference>
<feature type="region of interest" description="Disordered" evidence="1">
    <location>
        <begin position="96"/>
        <end position="150"/>
    </location>
</feature>
<sequence>MAVVLVLAGLAVLGAVVALAMGRGGELAETHPDYPPLPGGADGRPITGDDVARLRLPRTFWGYQPQLTDEALHRLADALYERDARVAELEQRLRELHGIPEDPGPVGALHGLEEPSWNGTPPAREETAAGGAVDGRTEDEPVGGAKEDHR</sequence>
<evidence type="ECO:0000313" key="3">
    <source>
        <dbReference type="EMBL" id="MBB4773432.1"/>
    </source>
</evidence>
<dbReference type="Proteomes" id="UP001501427">
    <property type="component" value="Unassembled WGS sequence"/>
</dbReference>
<keyword evidence="5" id="KW-1185">Reference proteome</keyword>
<feature type="compositionally biased region" description="Basic and acidic residues" evidence="1">
    <location>
        <begin position="135"/>
        <end position="150"/>
    </location>
</feature>
<evidence type="ECO:0000256" key="1">
    <source>
        <dbReference type="SAM" id="MobiDB-lite"/>
    </source>
</evidence>
<dbReference type="AlphaFoldDB" id="A0A7W7IAB0"/>
<reference evidence="3 4" key="2">
    <citation type="submission" date="2020-08" db="EMBL/GenBank/DDBJ databases">
        <title>Sequencing the genomes of 1000 actinobacteria strains.</title>
        <authorList>
            <person name="Klenk H.-P."/>
        </authorList>
    </citation>
    <scope>NUCLEOTIDE SEQUENCE [LARGE SCALE GENOMIC DNA]</scope>
    <source>
        <strain evidence="3 4">DSM 44772</strain>
    </source>
</reference>
<evidence type="ECO:0000313" key="2">
    <source>
        <dbReference type="EMBL" id="GAA0564241.1"/>
    </source>
</evidence>
<evidence type="ECO:0000313" key="5">
    <source>
        <dbReference type="Proteomes" id="UP001501427"/>
    </source>
</evidence>
<organism evidence="3 4">
    <name type="scientific">Actinomadura livida</name>
    <dbReference type="NCBI Taxonomy" id="79909"/>
    <lineage>
        <taxon>Bacteria</taxon>
        <taxon>Bacillati</taxon>
        <taxon>Actinomycetota</taxon>
        <taxon>Actinomycetes</taxon>
        <taxon>Streptosporangiales</taxon>
        <taxon>Thermomonosporaceae</taxon>
        <taxon>Actinomadura</taxon>
    </lineage>
</organism>
<evidence type="ECO:0008006" key="6">
    <source>
        <dbReference type="Google" id="ProtNLM"/>
    </source>
</evidence>
<reference evidence="2" key="3">
    <citation type="submission" date="2023-12" db="EMBL/GenBank/DDBJ databases">
        <authorList>
            <person name="Sun Q."/>
            <person name="Inoue M."/>
        </authorList>
    </citation>
    <scope>NUCLEOTIDE SEQUENCE</scope>
    <source>
        <strain evidence="2">JCM 10667</strain>
    </source>
</reference>
<dbReference type="EMBL" id="BAAAHD010000023">
    <property type="protein sequence ID" value="GAA0564241.1"/>
    <property type="molecule type" value="Genomic_DNA"/>
</dbReference>
<name>A0A7W7IAB0_9ACTN</name>
<proteinExistence type="predicted"/>
<accession>A0A7W7IAB0</accession>
<comment type="caution">
    <text evidence="3">The sequence shown here is derived from an EMBL/GenBank/DDBJ whole genome shotgun (WGS) entry which is preliminary data.</text>
</comment>
<reference evidence="2 5" key="1">
    <citation type="journal article" date="2019" name="Int. J. Syst. Evol. Microbiol.">
        <title>The Global Catalogue of Microorganisms (GCM) 10K type strain sequencing project: providing services to taxonomists for standard genome sequencing and annotation.</title>
        <authorList>
            <consortium name="The Broad Institute Genomics Platform"/>
            <consortium name="The Broad Institute Genome Sequencing Center for Infectious Disease"/>
            <person name="Wu L."/>
            <person name="Ma J."/>
        </authorList>
    </citation>
    <scope>NUCLEOTIDE SEQUENCE [LARGE SCALE GENOMIC DNA]</scope>
    <source>
        <strain evidence="2 5">JCM 10667</strain>
    </source>
</reference>
<evidence type="ECO:0000313" key="4">
    <source>
        <dbReference type="Proteomes" id="UP000549343"/>
    </source>
</evidence>
<dbReference type="RefSeq" id="WP_184881526.1">
    <property type="nucleotide sequence ID" value="NZ_BAAAHD010000023.1"/>
</dbReference>
<protein>
    <recommendedName>
        <fullName evidence="6">DivIVA domain-containing protein</fullName>
    </recommendedName>
</protein>
<gene>
    <name evidence="3" type="ORF">F4557_001850</name>
    <name evidence="2" type="ORF">GCM10009546_28160</name>
</gene>
<dbReference type="Proteomes" id="UP000549343">
    <property type="component" value="Unassembled WGS sequence"/>
</dbReference>